<feature type="transmembrane region" description="Helical" evidence="1">
    <location>
        <begin position="105"/>
        <end position="124"/>
    </location>
</feature>
<protein>
    <recommendedName>
        <fullName evidence="4">Polyketide cyclase/dehydrase/lipid transport protein</fullName>
    </recommendedName>
</protein>
<keyword evidence="1" id="KW-0472">Membrane</keyword>
<evidence type="ECO:0000256" key="1">
    <source>
        <dbReference type="SAM" id="Phobius"/>
    </source>
</evidence>
<reference evidence="2 3" key="1">
    <citation type="submission" date="2022-10" db="EMBL/GenBank/DDBJ databases">
        <title>Defluviimonas sp. nov., isolated from ocean surface water.</title>
        <authorList>
            <person name="He W."/>
            <person name="Wang L."/>
            <person name="Zhang D.-F."/>
        </authorList>
    </citation>
    <scope>NUCLEOTIDE SEQUENCE [LARGE SCALE GENOMIC DNA]</scope>
    <source>
        <strain evidence="2 3">WL0075</strain>
    </source>
</reference>
<evidence type="ECO:0000313" key="3">
    <source>
        <dbReference type="Proteomes" id="UP001652503"/>
    </source>
</evidence>
<dbReference type="RefSeq" id="WP_263720303.1">
    <property type="nucleotide sequence ID" value="NZ_JAOWLA010000002.1"/>
</dbReference>
<sequence length="283" mass="30182">MTRTFEGTLRRIYRERRRLGVVSLLVFAAGYLLYARYGAHRVWGMPAPVFAALLYTFAIGAASIATALFLPRLRFTVEAMAAARLVFAGVAALSAPGVLPDARAPALQATLIIALAVILVRLFFGGWSARRLLVTGHVAVATRFCHESPETLLRALGGSSGTPSWASALRGLSSPDRTLDRLIEGAADPEAVAGIEALPDRPGCRIHYRADRGPAPLWKEVAIEDRGTHRRVTLKVAHGPLPLSAAVTAWLDDSYGRFCDNLIAAARADALAPAQAEAAPALA</sequence>
<evidence type="ECO:0008006" key="4">
    <source>
        <dbReference type="Google" id="ProtNLM"/>
    </source>
</evidence>
<feature type="transmembrane region" description="Helical" evidence="1">
    <location>
        <begin position="82"/>
        <end position="99"/>
    </location>
</feature>
<comment type="caution">
    <text evidence="2">The sequence shown here is derived from an EMBL/GenBank/DDBJ whole genome shotgun (WGS) entry which is preliminary data.</text>
</comment>
<keyword evidence="3" id="KW-1185">Reference proteome</keyword>
<keyword evidence="1" id="KW-0812">Transmembrane</keyword>
<gene>
    <name evidence="2" type="ORF">OE647_03685</name>
</gene>
<keyword evidence="1" id="KW-1133">Transmembrane helix</keyword>
<proteinExistence type="predicted"/>
<dbReference type="Proteomes" id="UP001652503">
    <property type="component" value="Unassembled WGS sequence"/>
</dbReference>
<evidence type="ECO:0000313" key="2">
    <source>
        <dbReference type="EMBL" id="MCV2863840.1"/>
    </source>
</evidence>
<name>A0ABT2YYD1_9RHOB</name>
<accession>A0ABT2YYD1</accession>
<feature type="transmembrane region" description="Helical" evidence="1">
    <location>
        <begin position="19"/>
        <end position="37"/>
    </location>
</feature>
<feature type="transmembrane region" description="Helical" evidence="1">
    <location>
        <begin position="49"/>
        <end position="70"/>
    </location>
</feature>
<dbReference type="EMBL" id="JAOWLA010000002">
    <property type="protein sequence ID" value="MCV2863840.1"/>
    <property type="molecule type" value="Genomic_DNA"/>
</dbReference>
<organism evidence="2 3">
    <name type="scientific">Albidovulum sediminicola</name>
    <dbReference type="NCBI Taxonomy" id="2984331"/>
    <lineage>
        <taxon>Bacteria</taxon>
        <taxon>Pseudomonadati</taxon>
        <taxon>Pseudomonadota</taxon>
        <taxon>Alphaproteobacteria</taxon>
        <taxon>Rhodobacterales</taxon>
        <taxon>Paracoccaceae</taxon>
        <taxon>Albidovulum</taxon>
    </lineage>
</organism>